<evidence type="ECO:0000256" key="4">
    <source>
        <dbReference type="ARBA" id="ARBA00022490"/>
    </source>
</evidence>
<sequence>MTDNGTSTGAAGTPATSSMTTWAVRLGDEAATEHFARVLADESQPGDLITLSGDLGAGKTTFARAFVRAFAGDPGLEVPSPTFTLMQLYETARGNVVHADLYRISDPLELDNLGWDEAIEDAVVLVEWPDRAGEYLTADRLDVNLRLVPGLEGERVAVLTATGSRAAWLADFKAVRTVLDRAGWGLGERKPIYGDASSRRYERVTKPGGETAILMFSPPRPKVPTLGREKPYHVVARLSESVHAFVAVDRGLRALGFSAPVIYGQDLDAGLLLVEDFGGEGVADAAGPIPERYAEAVRLLARLHASPVPDVLPVVEGVDHAIPPYDLDALTIEVRLLLEWYLPYRAERFVPNAGREAFGRIWTGLLNEVTAGPHTWALRDFHSPNLIWLKSRQGVARVGLIDFQDAVMSHPAYDLASLLQDARVTVSPELELRLLALYARERRARDPAFDAEALTRAYAILGAQRATKLFGLFVRLDRRDGKPAYLAHLPRIGEYLRRNLSHPALHELRDWFATHLPQLATEA</sequence>
<dbReference type="InterPro" id="IPR012180">
    <property type="entry name" value="Bifunc_ATPase/PTrfase"/>
</dbReference>
<evidence type="ECO:0000256" key="8">
    <source>
        <dbReference type="ARBA" id="ARBA00022840"/>
    </source>
</evidence>
<keyword evidence="13" id="KW-1185">Reference proteome</keyword>
<dbReference type="PANTHER" id="PTHR33540">
    <property type="entry name" value="TRNA THREONYLCARBAMOYLADENOSINE BIOSYNTHESIS PROTEIN TSAE"/>
    <property type="match status" value="1"/>
</dbReference>
<dbReference type="Pfam" id="PF01636">
    <property type="entry name" value="APH"/>
    <property type="match status" value="1"/>
</dbReference>
<protein>
    <recommendedName>
        <fullName evidence="3">tRNA threonylcarbamoyladenosine biosynthesis protein TsaE</fullName>
    </recommendedName>
    <alternativeName>
        <fullName evidence="10">t(6)A37 threonylcarbamoyladenosine biosynthesis protein TsaE</fullName>
    </alternativeName>
</protein>
<evidence type="ECO:0000256" key="6">
    <source>
        <dbReference type="ARBA" id="ARBA00022723"/>
    </source>
</evidence>
<dbReference type="EMBL" id="JAASQI010000001">
    <property type="protein sequence ID" value="NIJ56252.1"/>
    <property type="molecule type" value="Genomic_DNA"/>
</dbReference>
<gene>
    <name evidence="12" type="ORF">FHS82_000065</name>
</gene>
<keyword evidence="5" id="KW-0819">tRNA processing</keyword>
<evidence type="ECO:0000256" key="5">
    <source>
        <dbReference type="ARBA" id="ARBA00022694"/>
    </source>
</evidence>
<keyword evidence="6" id="KW-0479">Metal-binding</keyword>
<evidence type="ECO:0000256" key="10">
    <source>
        <dbReference type="ARBA" id="ARBA00032441"/>
    </source>
</evidence>
<evidence type="ECO:0000313" key="12">
    <source>
        <dbReference type="EMBL" id="NIJ56252.1"/>
    </source>
</evidence>
<keyword evidence="9" id="KW-0460">Magnesium</keyword>
<keyword evidence="8" id="KW-0067">ATP-binding</keyword>
<accession>A0ABX0UTG9</accession>
<name>A0ABX0UTG9_9HYPH</name>
<dbReference type="InterPro" id="IPR002575">
    <property type="entry name" value="Aminoglycoside_PTrfase"/>
</dbReference>
<proteinExistence type="inferred from homology"/>
<dbReference type="NCBIfam" id="TIGR00150">
    <property type="entry name" value="T6A_YjeE"/>
    <property type="match status" value="1"/>
</dbReference>
<dbReference type="Gene3D" id="3.90.1200.10">
    <property type="match status" value="1"/>
</dbReference>
<comment type="similarity">
    <text evidence="2">Belongs to the TsaE family.</text>
</comment>
<dbReference type="SUPFAM" id="SSF52540">
    <property type="entry name" value="P-loop containing nucleoside triphosphate hydrolases"/>
    <property type="match status" value="1"/>
</dbReference>
<organism evidence="12 13">
    <name type="scientific">Pseudochelatococcus lubricantis</name>
    <dbReference type="NCBI Taxonomy" id="1538102"/>
    <lineage>
        <taxon>Bacteria</taxon>
        <taxon>Pseudomonadati</taxon>
        <taxon>Pseudomonadota</taxon>
        <taxon>Alphaproteobacteria</taxon>
        <taxon>Hyphomicrobiales</taxon>
        <taxon>Chelatococcaceae</taxon>
        <taxon>Pseudochelatococcus</taxon>
    </lineage>
</organism>
<dbReference type="PANTHER" id="PTHR33540:SF2">
    <property type="entry name" value="TRNA THREONYLCARBAMOYLADENOSINE BIOSYNTHESIS PROTEIN TSAE"/>
    <property type="match status" value="1"/>
</dbReference>
<dbReference type="InterPro" id="IPR027417">
    <property type="entry name" value="P-loop_NTPase"/>
</dbReference>
<dbReference type="RefSeq" id="WP_166947569.1">
    <property type="nucleotide sequence ID" value="NZ_JAASQI010000001.1"/>
</dbReference>
<comment type="subcellular location">
    <subcellularLocation>
        <location evidence="1">Cytoplasm</location>
    </subcellularLocation>
</comment>
<dbReference type="Proteomes" id="UP001429580">
    <property type="component" value="Unassembled WGS sequence"/>
</dbReference>
<keyword evidence="7" id="KW-0547">Nucleotide-binding</keyword>
<dbReference type="SUPFAM" id="SSF56112">
    <property type="entry name" value="Protein kinase-like (PK-like)"/>
    <property type="match status" value="1"/>
</dbReference>
<dbReference type="InterPro" id="IPR003442">
    <property type="entry name" value="T6A_TsaE"/>
</dbReference>
<keyword evidence="4" id="KW-0963">Cytoplasm</keyword>
<evidence type="ECO:0000313" key="13">
    <source>
        <dbReference type="Proteomes" id="UP001429580"/>
    </source>
</evidence>
<dbReference type="Pfam" id="PF02367">
    <property type="entry name" value="TsaE"/>
    <property type="match status" value="1"/>
</dbReference>
<dbReference type="Gene3D" id="3.30.200.20">
    <property type="entry name" value="Phosphorylase Kinase, domain 1"/>
    <property type="match status" value="1"/>
</dbReference>
<dbReference type="Gene3D" id="3.40.50.300">
    <property type="entry name" value="P-loop containing nucleotide triphosphate hydrolases"/>
    <property type="match status" value="1"/>
</dbReference>
<dbReference type="InterPro" id="IPR011009">
    <property type="entry name" value="Kinase-like_dom_sf"/>
</dbReference>
<reference evidence="12 13" key="1">
    <citation type="submission" date="2020-03" db="EMBL/GenBank/DDBJ databases">
        <title>Genomic Encyclopedia of Type Strains, Phase IV (KMG-IV): sequencing the most valuable type-strain genomes for metagenomic binning, comparative biology and taxonomic classification.</title>
        <authorList>
            <person name="Goeker M."/>
        </authorList>
    </citation>
    <scope>NUCLEOTIDE SEQUENCE [LARGE SCALE GENOMIC DNA]</scope>
    <source>
        <strain evidence="12 13">DSM 103870</strain>
    </source>
</reference>
<evidence type="ECO:0000256" key="9">
    <source>
        <dbReference type="ARBA" id="ARBA00022842"/>
    </source>
</evidence>
<evidence type="ECO:0000256" key="3">
    <source>
        <dbReference type="ARBA" id="ARBA00019010"/>
    </source>
</evidence>
<comment type="caution">
    <text evidence="12">The sequence shown here is derived from an EMBL/GenBank/DDBJ whole genome shotgun (WGS) entry which is preliminary data.</text>
</comment>
<evidence type="ECO:0000256" key="7">
    <source>
        <dbReference type="ARBA" id="ARBA00022741"/>
    </source>
</evidence>
<feature type="domain" description="Aminoglycoside phosphotransferase" evidence="11">
    <location>
        <begin position="190"/>
        <end position="445"/>
    </location>
</feature>
<dbReference type="PIRSF" id="PIRSF036599">
    <property type="entry name" value="AtpPhos"/>
    <property type="match status" value="1"/>
</dbReference>
<evidence type="ECO:0000256" key="1">
    <source>
        <dbReference type="ARBA" id="ARBA00004496"/>
    </source>
</evidence>
<evidence type="ECO:0000259" key="11">
    <source>
        <dbReference type="Pfam" id="PF01636"/>
    </source>
</evidence>
<evidence type="ECO:0000256" key="2">
    <source>
        <dbReference type="ARBA" id="ARBA00007599"/>
    </source>
</evidence>